<accession>A0ABR8YGJ0</accession>
<dbReference type="Pfam" id="PF20597">
    <property type="entry name" value="pAdhesive_15"/>
    <property type="match status" value="1"/>
</dbReference>
<reference evidence="5 6" key="1">
    <citation type="submission" date="2020-08" db="EMBL/GenBank/DDBJ databases">
        <title>A Genomic Blueprint of the Chicken Gut Microbiome.</title>
        <authorList>
            <person name="Gilroy R."/>
            <person name="Ravi A."/>
            <person name="Getino M."/>
            <person name="Pursley I."/>
            <person name="Horton D.L."/>
            <person name="Alikhan N.-F."/>
            <person name="Baker D."/>
            <person name="Gharbi K."/>
            <person name="Hall N."/>
            <person name="Watson M."/>
            <person name="Adriaenssens E.M."/>
            <person name="Foster-Nyarko E."/>
            <person name="Jarju S."/>
            <person name="Secka A."/>
            <person name="Antonio M."/>
            <person name="Oren A."/>
            <person name="Chaudhuri R."/>
            <person name="La Ragione R.M."/>
            <person name="Hildebrand F."/>
            <person name="Pallen M.J."/>
        </authorList>
    </citation>
    <scope>NUCLEOTIDE SEQUENCE [LARGE SCALE GENOMIC DNA]</scope>
    <source>
        <strain evidence="5 6">Sa2BUA2</strain>
    </source>
</reference>
<dbReference type="NCBIfam" id="TIGR04215">
    <property type="entry name" value="choice_anch_A"/>
    <property type="match status" value="1"/>
</dbReference>
<keyword evidence="2" id="KW-1133">Transmembrane helix</keyword>
<protein>
    <submittedName>
        <fullName evidence="5">Choice-of-anchor A family protein</fullName>
    </submittedName>
</protein>
<organism evidence="5 6">
    <name type="scientific">Arthrobacter pullicola</name>
    <dbReference type="NCBI Taxonomy" id="2762224"/>
    <lineage>
        <taxon>Bacteria</taxon>
        <taxon>Bacillati</taxon>
        <taxon>Actinomycetota</taxon>
        <taxon>Actinomycetes</taxon>
        <taxon>Micrococcales</taxon>
        <taxon>Micrococcaceae</taxon>
        <taxon>Arthrobacter</taxon>
    </lineage>
</organism>
<feature type="chain" id="PRO_5045911712" evidence="3">
    <location>
        <begin position="19"/>
        <end position="516"/>
    </location>
</feature>
<feature type="compositionally biased region" description="Pro residues" evidence="1">
    <location>
        <begin position="453"/>
        <end position="462"/>
    </location>
</feature>
<keyword evidence="2" id="KW-0812">Transmembrane</keyword>
<keyword evidence="3" id="KW-0732">Signal</keyword>
<feature type="region of interest" description="Disordered" evidence="1">
    <location>
        <begin position="361"/>
        <end position="479"/>
    </location>
</feature>
<evidence type="ECO:0000256" key="3">
    <source>
        <dbReference type="SAM" id="SignalP"/>
    </source>
</evidence>
<feature type="domain" description="Choice-of-anchor A" evidence="4">
    <location>
        <begin position="34"/>
        <end position="347"/>
    </location>
</feature>
<feature type="transmembrane region" description="Helical" evidence="2">
    <location>
        <begin position="487"/>
        <end position="508"/>
    </location>
</feature>
<sequence>MLAAGGLAAALLAAPLAAGPLVSDAAAAAATFNPFDVNNGFTLYVSGDAILGNGEIEGSIAADGAISSTNQNGYPVVHQVAGLPDYTVPVIDGIPVRILAAGYAGAGGFEVSNRNAPPGSPEATASVKLVSTAGLTGSSRGSNFLRVTNSDGGNLDLPTTDYQPGFATDLSLLAADQNSVAAYFPQKQAQLDRTSRCLADIYDPATGLGTVVPVDDRGSMVMPGPYAADKPNVLNYGDIAGRTIKPDNAGGYSPTADAPLIIKVPAGTTQLGRLNFEGWSSSGNGQQLARYIFLDLSEVTGSVVVDGLEMGAVYAPNANLAFNSSITHNGQWLTGSFTASGAGELHHHAFLGNLPCAATAPVNPTTGPTPSPTDSPTTAPTTTPSPTDSPTTAPTTTPAPTGTATASTTPSPEPTRPSTTRPSTTQPGTTPGTSTSPSTTPVVSAPALGGPSDPAPSDPAPGSPDQTQPVQTPAAGTGSALAATGSAGAVGIGSAAVLLLATGAFLLFGTRKGKHS</sequence>
<gene>
    <name evidence="5" type="ORF">H9638_05820</name>
</gene>
<comment type="caution">
    <text evidence="5">The sequence shown here is derived from an EMBL/GenBank/DDBJ whole genome shotgun (WGS) entry which is preliminary data.</text>
</comment>
<keyword evidence="6" id="KW-1185">Reference proteome</keyword>
<dbReference type="RefSeq" id="WP_191746238.1">
    <property type="nucleotide sequence ID" value="NZ_JACSQC010000002.1"/>
</dbReference>
<evidence type="ECO:0000259" key="4">
    <source>
        <dbReference type="Pfam" id="PF20597"/>
    </source>
</evidence>
<dbReference type="Proteomes" id="UP000652763">
    <property type="component" value="Unassembled WGS sequence"/>
</dbReference>
<dbReference type="EMBL" id="JACSQC010000002">
    <property type="protein sequence ID" value="MBD8043327.1"/>
    <property type="molecule type" value="Genomic_DNA"/>
</dbReference>
<proteinExistence type="predicted"/>
<feature type="signal peptide" evidence="3">
    <location>
        <begin position="1"/>
        <end position="18"/>
    </location>
</feature>
<dbReference type="InterPro" id="IPR026588">
    <property type="entry name" value="Choice_anch_A"/>
</dbReference>
<evidence type="ECO:0000313" key="5">
    <source>
        <dbReference type="EMBL" id="MBD8043327.1"/>
    </source>
</evidence>
<evidence type="ECO:0000256" key="1">
    <source>
        <dbReference type="SAM" id="MobiDB-lite"/>
    </source>
</evidence>
<evidence type="ECO:0000313" key="6">
    <source>
        <dbReference type="Proteomes" id="UP000652763"/>
    </source>
</evidence>
<evidence type="ECO:0000256" key="2">
    <source>
        <dbReference type="SAM" id="Phobius"/>
    </source>
</evidence>
<keyword evidence="2" id="KW-0472">Membrane</keyword>
<name>A0ABR8YGJ0_9MICC</name>
<feature type="compositionally biased region" description="Low complexity" evidence="1">
    <location>
        <begin position="374"/>
        <end position="452"/>
    </location>
</feature>